<dbReference type="Gene3D" id="3.40.250.10">
    <property type="entry name" value="Rhodanese-like domain"/>
    <property type="match status" value="1"/>
</dbReference>
<comment type="caution">
    <text evidence="13">The sequence shown here is derived from an EMBL/GenBank/DDBJ whole genome shotgun (WGS) entry which is preliminary data.</text>
</comment>
<dbReference type="GO" id="GO:0005524">
    <property type="term" value="F:ATP binding"/>
    <property type="evidence" value="ECO:0007669"/>
    <property type="project" value="UniProtKB-KW"/>
</dbReference>
<feature type="binding site" evidence="11">
    <location>
        <position position="173"/>
    </location>
    <ligand>
        <name>Zn(2+)</name>
        <dbReference type="ChEBI" id="CHEBI:29105"/>
    </ligand>
</feature>
<protein>
    <recommendedName>
        <fullName evidence="11">Adenylyltransferase and sulfurtransferase MOCS3 homolog</fullName>
    </recommendedName>
    <alternativeName>
        <fullName evidence="11">UBA4 homolog</fullName>
    </alternativeName>
    <alternativeName>
        <fullName evidence="11">Ubiquitin-like protein activator 4 homolog</fullName>
    </alternativeName>
    <domain>
        <recommendedName>
            <fullName evidence="11">Adenylyltransferase</fullName>
            <ecNumber evidence="11">2.7.7.-</ecNumber>
        </recommendedName>
    </domain>
    <domain>
        <recommendedName>
            <fullName evidence="11">Sulfurtransferase</fullName>
            <ecNumber evidence="11">2.8.1.-</ecNumber>
        </recommendedName>
    </domain>
</protein>
<evidence type="ECO:0000256" key="10">
    <source>
        <dbReference type="ARBA" id="ARBA00023268"/>
    </source>
</evidence>
<feature type="binding site" evidence="11">
    <location>
        <position position="85"/>
    </location>
    <ligand>
        <name>ATP</name>
        <dbReference type="ChEBI" id="CHEBI:30616"/>
    </ligand>
</feature>
<evidence type="ECO:0000256" key="7">
    <source>
        <dbReference type="ARBA" id="ARBA00022833"/>
    </source>
</evidence>
<feature type="binding site" evidence="11">
    <location>
        <position position="245"/>
    </location>
    <ligand>
        <name>Zn(2+)</name>
        <dbReference type="ChEBI" id="CHEBI:29105"/>
    </ligand>
</feature>
<dbReference type="InterPro" id="IPR036873">
    <property type="entry name" value="Rhodanese-like_dom_sf"/>
</dbReference>
<dbReference type="FunFam" id="3.40.50.720:FF:000033">
    <property type="entry name" value="Adenylyltransferase and sulfurtransferase MOCS3"/>
    <property type="match status" value="1"/>
</dbReference>
<comment type="similarity">
    <text evidence="11">In the N-terminal section; belongs to the HesA/MoeB/ThiF family. UBA4 subfamily.</text>
</comment>
<dbReference type="PANTHER" id="PTHR10953">
    <property type="entry name" value="UBIQUITIN-ACTIVATING ENZYME E1"/>
    <property type="match status" value="1"/>
</dbReference>
<dbReference type="PROSITE" id="PS50206">
    <property type="entry name" value="RHODANESE_3"/>
    <property type="match status" value="1"/>
</dbReference>
<dbReference type="HAMAP" id="MF_03049">
    <property type="entry name" value="MOCS3_Uba4"/>
    <property type="match status" value="1"/>
</dbReference>
<dbReference type="PANTHER" id="PTHR10953:SF102">
    <property type="entry name" value="ADENYLYLTRANSFERASE AND SULFURTRANSFERASE MOCS3"/>
    <property type="match status" value="1"/>
</dbReference>
<evidence type="ECO:0000256" key="4">
    <source>
        <dbReference type="ARBA" id="ARBA00022694"/>
    </source>
</evidence>
<evidence type="ECO:0000256" key="1">
    <source>
        <dbReference type="ARBA" id="ARBA00004514"/>
    </source>
</evidence>
<keyword evidence="14" id="KW-1185">Reference proteome</keyword>
<evidence type="ECO:0000313" key="14">
    <source>
        <dbReference type="Proteomes" id="UP001107558"/>
    </source>
</evidence>
<organism evidence="13 14">
    <name type="scientific">Polypedilum vanderplanki</name>
    <name type="common">Sleeping chironomid midge</name>
    <dbReference type="NCBI Taxonomy" id="319348"/>
    <lineage>
        <taxon>Eukaryota</taxon>
        <taxon>Metazoa</taxon>
        <taxon>Ecdysozoa</taxon>
        <taxon>Arthropoda</taxon>
        <taxon>Hexapoda</taxon>
        <taxon>Insecta</taxon>
        <taxon>Pterygota</taxon>
        <taxon>Neoptera</taxon>
        <taxon>Endopterygota</taxon>
        <taxon>Diptera</taxon>
        <taxon>Nematocera</taxon>
        <taxon>Chironomoidea</taxon>
        <taxon>Chironomidae</taxon>
        <taxon>Chironominae</taxon>
        <taxon>Polypedilum</taxon>
        <taxon>Polypedilum</taxon>
    </lineage>
</organism>
<evidence type="ECO:0000256" key="3">
    <source>
        <dbReference type="ARBA" id="ARBA00022679"/>
    </source>
</evidence>
<dbReference type="Pfam" id="PF00581">
    <property type="entry name" value="Rhodanese"/>
    <property type="match status" value="1"/>
</dbReference>
<feature type="domain" description="Rhodanese" evidence="12">
    <location>
        <begin position="292"/>
        <end position="385"/>
    </location>
</feature>
<dbReference type="CDD" id="cd00757">
    <property type="entry name" value="ThiF_MoeB_HesA_family"/>
    <property type="match status" value="1"/>
</dbReference>
<comment type="subcellular location">
    <subcellularLocation>
        <location evidence="1">Cytoplasm</location>
        <location evidence="1">Cytosol</location>
    </subcellularLocation>
</comment>
<dbReference type="InterPro" id="IPR001763">
    <property type="entry name" value="Rhodanese-like_dom"/>
</dbReference>
<dbReference type="GO" id="GO:0070566">
    <property type="term" value="F:adenylyltransferase activity"/>
    <property type="evidence" value="ECO:0007669"/>
    <property type="project" value="InterPro"/>
</dbReference>
<comment type="pathway">
    <text evidence="11">tRNA modification; 5-methoxycarbonylmethyl-2-thiouridine-tRNA biosynthesis.</text>
</comment>
<keyword evidence="9 11" id="KW-0501">Molybdenum cofactor biosynthesis</keyword>
<dbReference type="FunFam" id="3.40.250.10:FF:000014">
    <property type="entry name" value="Adenylyltransferase and sulfurtransferase MOCS3"/>
    <property type="match status" value="1"/>
</dbReference>
<evidence type="ECO:0000256" key="9">
    <source>
        <dbReference type="ARBA" id="ARBA00023150"/>
    </source>
</evidence>
<feature type="binding site" evidence="11">
    <location>
        <begin position="129"/>
        <end position="130"/>
    </location>
    <ligand>
        <name>ATP</name>
        <dbReference type="ChEBI" id="CHEBI:30616"/>
    </ligand>
</feature>
<evidence type="ECO:0000256" key="8">
    <source>
        <dbReference type="ARBA" id="ARBA00022840"/>
    </source>
</evidence>
<feature type="binding site" evidence="11">
    <location>
        <position position="61"/>
    </location>
    <ligand>
        <name>ATP</name>
        <dbReference type="ChEBI" id="CHEBI:30616"/>
    </ligand>
</feature>
<evidence type="ECO:0000256" key="2">
    <source>
        <dbReference type="ARBA" id="ARBA00022490"/>
    </source>
</evidence>
<dbReference type="Gene3D" id="3.40.50.720">
    <property type="entry name" value="NAD(P)-binding Rossmann-like Domain"/>
    <property type="match status" value="1"/>
</dbReference>
<keyword evidence="2 11" id="KW-0963">Cytoplasm</keyword>
<dbReference type="SMART" id="SM00450">
    <property type="entry name" value="RHOD"/>
    <property type="match status" value="1"/>
</dbReference>
<keyword evidence="3 11" id="KW-0808">Transferase</keyword>
<keyword evidence="4 11" id="KW-0819">tRNA processing</keyword>
<feature type="binding site" evidence="11">
    <location>
        <position position="40"/>
    </location>
    <ligand>
        <name>ATP</name>
        <dbReference type="ChEBI" id="CHEBI:30616"/>
    </ligand>
</feature>
<evidence type="ECO:0000256" key="11">
    <source>
        <dbReference type="HAMAP-Rule" id="MF_03049"/>
    </source>
</evidence>
<evidence type="ECO:0000313" key="13">
    <source>
        <dbReference type="EMBL" id="KAG5672910.1"/>
    </source>
</evidence>
<proteinExistence type="inferred from homology"/>
<gene>
    <name evidence="13" type="ORF">PVAND_002998</name>
</gene>
<dbReference type="EC" id="2.7.7.-" evidence="11"/>
<keyword evidence="7 11" id="KW-0862">Zinc</keyword>
<dbReference type="GO" id="GO:0006777">
    <property type="term" value="P:Mo-molybdopterin cofactor biosynthetic process"/>
    <property type="evidence" value="ECO:0007669"/>
    <property type="project" value="UniProtKB-UniRule"/>
</dbReference>
<reference evidence="13" key="1">
    <citation type="submission" date="2021-03" db="EMBL/GenBank/DDBJ databases">
        <title>Chromosome level genome of the anhydrobiotic midge Polypedilum vanderplanki.</title>
        <authorList>
            <person name="Yoshida Y."/>
            <person name="Kikawada T."/>
            <person name="Gusev O."/>
        </authorList>
    </citation>
    <scope>NUCLEOTIDE SEQUENCE</scope>
    <source>
        <strain evidence="13">NIAS01</strain>
        <tissue evidence="13">Whole body or cell culture</tissue>
    </source>
</reference>
<dbReference type="AlphaFoldDB" id="A0A9J6BUD9"/>
<dbReference type="GO" id="GO:0042292">
    <property type="term" value="F:URM1 activating enzyme activity"/>
    <property type="evidence" value="ECO:0007669"/>
    <property type="project" value="TreeGrafter"/>
</dbReference>
<dbReference type="GO" id="GO:0032447">
    <property type="term" value="P:protein urmylation"/>
    <property type="evidence" value="ECO:0007669"/>
    <property type="project" value="TreeGrafter"/>
</dbReference>
<dbReference type="EMBL" id="JADBJN010000003">
    <property type="protein sequence ID" value="KAG5672910.1"/>
    <property type="molecule type" value="Genomic_DNA"/>
</dbReference>
<dbReference type="InterPro" id="IPR000594">
    <property type="entry name" value="ThiF_NAD_FAD-bd"/>
</dbReference>
<evidence type="ECO:0000259" key="12">
    <source>
        <dbReference type="PROSITE" id="PS50206"/>
    </source>
</evidence>
<evidence type="ECO:0000256" key="6">
    <source>
        <dbReference type="ARBA" id="ARBA00022741"/>
    </source>
</evidence>
<dbReference type="SUPFAM" id="SSF69572">
    <property type="entry name" value="Activating enzymes of the ubiquitin-like proteins"/>
    <property type="match status" value="1"/>
</dbReference>
<dbReference type="Proteomes" id="UP001107558">
    <property type="component" value="Chromosome 3"/>
</dbReference>
<sequence>MALSNEEIKRYSRQIIVPNIGVKGQLKLKESKVIVIGAGGLGCPVISQLSGAGIGTIGILDYDTVDLTNLHRQLLHTVNDINCEKVKSVERNIKERNPNVNVITYNVLLNSSNALNILSSYDIVVDATDNVPTRFLLNDACVLLKKPLVSGSALQLEGQITVYNYNKGPCYRCIFPKPPPAETIQNCSDAGVISPVTSLIASLQSMEVLKIILNHDNVLTEKLLIYDAADVSFRKIKLRGRNPSCEVCGDNPTIKELIDYEQFCGTCAEDKNPNLKILKHDQRMTVQEYANMKEEHLLIDVRSPNEFEICHLKDAINLPIKTIQSGKTDVKLVNDMKLKQVIFVCRRGNDSQIASKYFSEKFNIQSKDIIGGLYEWNNSIDKEFPIY</sequence>
<name>A0A9J6BUD9_POLVA</name>
<dbReference type="GO" id="GO:0002143">
    <property type="term" value="P:tRNA wobble position uridine thiolation"/>
    <property type="evidence" value="ECO:0007669"/>
    <property type="project" value="InterPro"/>
</dbReference>
<dbReference type="EC" id="2.8.1.-" evidence="11"/>
<dbReference type="GO" id="GO:0004792">
    <property type="term" value="F:thiosulfate-cyanide sulfurtransferase activity"/>
    <property type="evidence" value="ECO:0007669"/>
    <property type="project" value="TreeGrafter"/>
</dbReference>
<feature type="active site" description="Cysteine persulfide intermediate; for sulfurtransferase activity" evidence="11">
    <location>
        <position position="345"/>
    </location>
</feature>
<keyword evidence="5 11" id="KW-0479">Metal-binding</keyword>
<feature type="binding site" evidence="11">
    <location>
        <begin position="68"/>
        <end position="72"/>
    </location>
    <ligand>
        <name>ATP</name>
        <dbReference type="ChEBI" id="CHEBI:30616"/>
    </ligand>
</feature>
<dbReference type="OrthoDB" id="10261062at2759"/>
<evidence type="ECO:0000256" key="5">
    <source>
        <dbReference type="ARBA" id="ARBA00022723"/>
    </source>
</evidence>
<feature type="binding site" evidence="11">
    <location>
        <position position="170"/>
    </location>
    <ligand>
        <name>Zn(2+)</name>
        <dbReference type="ChEBI" id="CHEBI:29105"/>
    </ligand>
</feature>
<feature type="binding site" evidence="11">
    <location>
        <position position="248"/>
    </location>
    <ligand>
        <name>Zn(2+)</name>
        <dbReference type="ChEBI" id="CHEBI:29105"/>
    </ligand>
</feature>
<dbReference type="InterPro" id="IPR028885">
    <property type="entry name" value="MOCS3/Uba4"/>
</dbReference>
<feature type="active site" description="Glycyl thioester intermediate; for adenylyltransferase activity" evidence="11">
    <location>
        <position position="187"/>
    </location>
</feature>
<accession>A0A9J6BUD9</accession>
<comment type="function">
    <text evidence="11">Plays a central role in 2-thiolation of mcm(5)S(2)U at tRNA wobble positions of cytosolic tRNA(Lys), tRNA(Glu) and tRNA(Gln). Acts by mediating the C-terminal thiocarboxylation of the sulfur carrier URM1. Its N-terminus first activates URM1 as acyl-adenylate (-COAMP), then the persulfide sulfur on the catalytic cysteine is transferred to URM1 to form thiocarboxylation (-COSH) of its C-terminus. The reaction probably involves hydrogen sulfide that is generated from the persulfide intermediate and that acts as nucleophile towards URM1. Subsequently, a transient disulfide bond is formed. Does not use thiosulfate as sulfur donor; NFS1 probably acting as a sulfur donor for thiocarboxylation reactions.</text>
</comment>
<dbReference type="GO" id="GO:0046872">
    <property type="term" value="F:metal ion binding"/>
    <property type="evidence" value="ECO:0007669"/>
    <property type="project" value="UniProtKB-KW"/>
</dbReference>
<comment type="cofactor">
    <cofactor evidence="11">
        <name>Zn(2+)</name>
        <dbReference type="ChEBI" id="CHEBI:29105"/>
    </cofactor>
    <text evidence="11">Binds 1 zinc ion per subunit.</text>
</comment>
<dbReference type="InterPro" id="IPR045886">
    <property type="entry name" value="ThiF/MoeB/HesA"/>
</dbReference>
<keyword evidence="6 11" id="KW-0547">Nucleotide-binding</keyword>
<keyword evidence="8 11" id="KW-0067">ATP-binding</keyword>
<keyword evidence="10 11" id="KW-0511">Multifunctional enzyme</keyword>
<dbReference type="InterPro" id="IPR035985">
    <property type="entry name" value="Ubiquitin-activating_enz"/>
</dbReference>
<dbReference type="GO" id="GO:0005829">
    <property type="term" value="C:cytosol"/>
    <property type="evidence" value="ECO:0007669"/>
    <property type="project" value="UniProtKB-SubCell"/>
</dbReference>
<dbReference type="Pfam" id="PF00899">
    <property type="entry name" value="ThiF"/>
    <property type="match status" value="1"/>
</dbReference>
<dbReference type="NCBIfam" id="NF004281">
    <property type="entry name" value="PRK05690.1"/>
    <property type="match status" value="1"/>
</dbReference>